<proteinExistence type="predicted"/>
<accession>A0A425Y618</accession>
<dbReference type="EMBL" id="WOTW01000045">
    <property type="protein sequence ID" value="MUP39319.1"/>
    <property type="molecule type" value="Genomic_DNA"/>
</dbReference>
<evidence type="ECO:0000313" key="3">
    <source>
        <dbReference type="EMBL" id="MVB08524.1"/>
    </source>
</evidence>
<dbReference type="OrthoDB" id="9784298at2"/>
<evidence type="ECO:0000313" key="2">
    <source>
        <dbReference type="EMBL" id="MUP39319.1"/>
    </source>
</evidence>
<feature type="transmembrane region" description="Helical" evidence="1">
    <location>
        <begin position="116"/>
        <end position="138"/>
    </location>
</feature>
<dbReference type="Proteomes" id="UP000462449">
    <property type="component" value="Unassembled WGS sequence"/>
</dbReference>
<dbReference type="EMBL" id="QTZN02000045">
    <property type="protein sequence ID" value="MVB08524.1"/>
    <property type="molecule type" value="Genomic_DNA"/>
</dbReference>
<sequence>MGGIWIIFIAFTLLSWLVSSQLKARFKRYSQIPTANGMTGREVVEQMLRDHGVRGVRIGSVDGQLSDHYNPENKTINLSKDVYYGRSIASASVAAHETGHAIQHAEAYAWLQMRSALVPIVSFSSNWIQWLLLAGIVMVNTFPQLLLTGIVLFAGTTLFSIITLPVEVDASRRALVWLKTSGITTYETQKSAFDALKWAAYTYFIAALSSLATLLYYVMIYMGRRN</sequence>
<evidence type="ECO:0000313" key="4">
    <source>
        <dbReference type="Proteomes" id="UP000285951"/>
    </source>
</evidence>
<dbReference type="InterPro" id="IPR007395">
    <property type="entry name" value="Zn_peptidase_2"/>
</dbReference>
<reference evidence="3 4" key="1">
    <citation type="submission" date="2019-11" db="EMBL/GenBank/DDBJ databases">
        <title>Draft genome sequence of Labilibaculum sp. strain SYP isolated from Black Sea.</title>
        <authorList>
            <person name="Yadav S."/>
            <person name="Villanueva L."/>
        </authorList>
    </citation>
    <scope>NUCLEOTIDE SEQUENCE [LARGE SCALE GENOMIC DNA]</scope>
    <source>
        <strain evidence="3 4">44</strain>
    </source>
</reference>
<feature type="transmembrane region" description="Helical" evidence="1">
    <location>
        <begin position="145"/>
        <end position="166"/>
    </location>
</feature>
<organism evidence="2 5">
    <name type="scientific">Labilibaculum euxinus</name>
    <dbReference type="NCBI Taxonomy" id="2686357"/>
    <lineage>
        <taxon>Bacteria</taxon>
        <taxon>Pseudomonadati</taxon>
        <taxon>Bacteroidota</taxon>
        <taxon>Bacteroidia</taxon>
        <taxon>Marinilabiliales</taxon>
        <taxon>Marinifilaceae</taxon>
        <taxon>Labilibaculum</taxon>
    </lineage>
</organism>
<dbReference type="AlphaFoldDB" id="A0A425Y618"/>
<keyword evidence="1" id="KW-1133">Transmembrane helix</keyword>
<evidence type="ECO:0008006" key="6">
    <source>
        <dbReference type="Google" id="ProtNLM"/>
    </source>
</evidence>
<keyword evidence="1" id="KW-0472">Membrane</keyword>
<keyword evidence="4" id="KW-1185">Reference proteome</keyword>
<comment type="caution">
    <text evidence="2">The sequence shown here is derived from an EMBL/GenBank/DDBJ whole genome shotgun (WGS) entry which is preliminary data.</text>
</comment>
<evidence type="ECO:0000256" key="1">
    <source>
        <dbReference type="SAM" id="Phobius"/>
    </source>
</evidence>
<gene>
    <name evidence="3" type="ORF">DWB62_015980</name>
    <name evidence="2" type="ORF">GNY23_15980</name>
</gene>
<protein>
    <recommendedName>
        <fullName evidence="6">Zinc metallopeptidase</fullName>
    </recommendedName>
</protein>
<dbReference type="Pfam" id="PF04298">
    <property type="entry name" value="Zn_peptidase_2"/>
    <property type="match status" value="1"/>
</dbReference>
<dbReference type="Proteomes" id="UP000285951">
    <property type="component" value="Unassembled WGS sequence"/>
</dbReference>
<dbReference type="PANTHER" id="PTHR36434:SF1">
    <property type="entry name" value="MEMBRANE PROTEASE YUGP-RELATED"/>
    <property type="match status" value="1"/>
</dbReference>
<evidence type="ECO:0000313" key="5">
    <source>
        <dbReference type="Proteomes" id="UP000462449"/>
    </source>
</evidence>
<reference evidence="2 5" key="2">
    <citation type="submission" date="2019-12" db="EMBL/GenBank/DDBJ databases">
        <title>Draft genome sequence of Labilibaculum sp. strain 44 isolated from deep waters of Black Sea.</title>
        <authorList>
            <person name="Yadav S."/>
            <person name="Villanueva L."/>
        </authorList>
    </citation>
    <scope>NUCLEOTIDE SEQUENCE [LARGE SCALE GENOMIC DNA]</scope>
    <source>
        <strain evidence="2 5">44</strain>
    </source>
</reference>
<feature type="transmembrane region" description="Helical" evidence="1">
    <location>
        <begin position="198"/>
        <end position="218"/>
    </location>
</feature>
<dbReference type="PANTHER" id="PTHR36434">
    <property type="entry name" value="MEMBRANE PROTEASE YUGP-RELATED"/>
    <property type="match status" value="1"/>
</dbReference>
<name>A0A425Y618_9BACT</name>
<keyword evidence="1" id="KW-0812">Transmembrane</keyword>